<dbReference type="SMART" id="SM00834">
    <property type="entry name" value="CxxC_CXXC_SSSS"/>
    <property type="match status" value="1"/>
</dbReference>
<accession>A0A1I3XZ68</accession>
<organism evidence="2 3">
    <name type="scientific">Methylocapsa palsarum</name>
    <dbReference type="NCBI Taxonomy" id="1612308"/>
    <lineage>
        <taxon>Bacteria</taxon>
        <taxon>Pseudomonadati</taxon>
        <taxon>Pseudomonadota</taxon>
        <taxon>Alphaproteobacteria</taxon>
        <taxon>Hyphomicrobiales</taxon>
        <taxon>Beijerinckiaceae</taxon>
        <taxon>Methylocapsa</taxon>
    </lineage>
</organism>
<dbReference type="InterPro" id="IPR013429">
    <property type="entry name" value="Regulatory_FmdB_Zinc_ribbon"/>
</dbReference>
<dbReference type="OrthoDB" id="9813321at2"/>
<reference evidence="2 3" key="1">
    <citation type="submission" date="2016-10" db="EMBL/GenBank/DDBJ databases">
        <authorList>
            <person name="de Groot N.N."/>
        </authorList>
    </citation>
    <scope>NUCLEOTIDE SEQUENCE [LARGE SCALE GENOMIC DNA]</scope>
    <source>
        <strain evidence="2 3">NE2</strain>
    </source>
</reference>
<dbReference type="Proteomes" id="UP000198755">
    <property type="component" value="Unassembled WGS sequence"/>
</dbReference>
<gene>
    <name evidence="2" type="ORF">SAMN05444581_104188</name>
</gene>
<dbReference type="Pfam" id="PF09723">
    <property type="entry name" value="Zn_ribbon_8"/>
    <property type="match status" value="1"/>
</dbReference>
<dbReference type="EMBL" id="FOSN01000004">
    <property type="protein sequence ID" value="SFK24868.1"/>
    <property type="molecule type" value="Genomic_DNA"/>
</dbReference>
<name>A0A1I3XZ68_9HYPH</name>
<keyword evidence="3" id="KW-1185">Reference proteome</keyword>
<dbReference type="AlphaFoldDB" id="A0A1I3XZ68"/>
<proteinExistence type="predicted"/>
<evidence type="ECO:0000259" key="1">
    <source>
        <dbReference type="SMART" id="SM00834"/>
    </source>
</evidence>
<evidence type="ECO:0000313" key="3">
    <source>
        <dbReference type="Proteomes" id="UP000198755"/>
    </source>
</evidence>
<evidence type="ECO:0000313" key="2">
    <source>
        <dbReference type="EMBL" id="SFK24868.1"/>
    </source>
</evidence>
<sequence>MPIHAYRCRTCGAEFQTLVRSGDRPACEVCQSIDLDQQIALIAAPNKGGESSAEGAQGMGCGACGEAACPAFGES</sequence>
<feature type="domain" description="Putative regulatory protein FmdB zinc ribbon" evidence="1">
    <location>
        <begin position="1"/>
        <end position="40"/>
    </location>
</feature>
<dbReference type="NCBIfam" id="TIGR02605">
    <property type="entry name" value="CxxC_CxxC_SSSS"/>
    <property type="match status" value="1"/>
</dbReference>
<dbReference type="RefSeq" id="WP_091680173.1">
    <property type="nucleotide sequence ID" value="NZ_FOSN01000004.1"/>
</dbReference>
<protein>
    <submittedName>
        <fullName evidence="2">Putative regulatory protein, FmdB family</fullName>
    </submittedName>
</protein>